<dbReference type="OrthoDB" id="117742at2"/>
<dbReference type="EMBL" id="OKRB01000082">
    <property type="protein sequence ID" value="SPE20117.1"/>
    <property type="molecule type" value="Genomic_DNA"/>
</dbReference>
<name>A0A2N9LA04_9BACT</name>
<protein>
    <submittedName>
        <fullName evidence="1">Uncharacterized protein</fullName>
    </submittedName>
</protein>
<sequence>MLLQFDRVNLNSFSHPARHSRSKFVRIACCEAAKAFPAKLNDVQPHFRLLFLLAWAIPAAGQPASGVDQDLTPAQGQALVETALANELRAAQDASHLMRYRLRKTSPRLTTTKEICESRDGDVARLISTNDGPLSAADKQKEVARLQELLGDPGRQRRRKQAEDTDAGRAMKVLRALPTAFDYQYAGTAESADGKVEKFTFRPRPNFSPPDLETQVLTSMAGEIWIDPAHQRVLRLEGHVLQDVDFGWGILGRLNHGGWIVIEQADVSEGQWRIVHFQMAMSGRVFFKSRIFDTMEEETHFEPVPAGLDYRTAIQSLLAGP</sequence>
<evidence type="ECO:0000313" key="2">
    <source>
        <dbReference type="Proteomes" id="UP000239735"/>
    </source>
</evidence>
<accession>A0A2N9LA04</accession>
<dbReference type="AlphaFoldDB" id="A0A2N9LA04"/>
<gene>
    <name evidence="1" type="ORF">SBA5_260041</name>
</gene>
<proteinExistence type="predicted"/>
<reference evidence="2" key="1">
    <citation type="submission" date="2018-02" db="EMBL/GenBank/DDBJ databases">
        <authorList>
            <person name="Hausmann B."/>
        </authorList>
    </citation>
    <scope>NUCLEOTIDE SEQUENCE [LARGE SCALE GENOMIC DNA]</scope>
    <source>
        <strain evidence="2">Peat soil MAG SbA5</strain>
    </source>
</reference>
<organism evidence="1 2">
    <name type="scientific">Candidatus Sulfuritelmatomonas gaucii</name>
    <dbReference type="NCBI Taxonomy" id="2043161"/>
    <lineage>
        <taxon>Bacteria</taxon>
        <taxon>Pseudomonadati</taxon>
        <taxon>Acidobacteriota</taxon>
        <taxon>Terriglobia</taxon>
        <taxon>Terriglobales</taxon>
        <taxon>Acidobacteriaceae</taxon>
        <taxon>Candidatus Sulfuritelmatomonas</taxon>
    </lineage>
</organism>
<dbReference type="Proteomes" id="UP000239735">
    <property type="component" value="Unassembled WGS sequence"/>
</dbReference>
<evidence type="ECO:0000313" key="1">
    <source>
        <dbReference type="EMBL" id="SPE20117.1"/>
    </source>
</evidence>